<sequence length="305" mass="34718">MEVAFSKSNIKKLLPNPVSVDLAERYVLSEEQHRFYQDNGFLVIKDLIDFASLYNYKRRFMQMCNGLVETGSSTIVRERALVEKGLKGEDAINKISEVHYDEVFMTYTEHPKLLHVLSQLIGKDITVVNSMIINKPPGTGIHPPHQDLFYFPFRPADKIIGAWTAIDNVTRDNGCLFVLPRSHKRNVLYPHGHLQGANKLYHGILEQTAYDESQFSHLEMSPGDTVFFHPLIIHGSGPNVSKNYRKCVTAHYANSECQYIDVSGTVQEGVAREVEAEAKRRGFSLSFQDTWRFKSKQVLGVRSNL</sequence>
<dbReference type="InterPro" id="IPR008775">
    <property type="entry name" value="Phytyl_CoA_dOase-like"/>
</dbReference>
<accession>A0A5E4QDF2</accession>
<dbReference type="OrthoDB" id="445007at2759"/>
<evidence type="ECO:0000313" key="6">
    <source>
        <dbReference type="Proteomes" id="UP000324832"/>
    </source>
</evidence>
<evidence type="ECO:0000313" key="5">
    <source>
        <dbReference type="EMBL" id="VVC95799.1"/>
    </source>
</evidence>
<keyword evidence="6" id="KW-1185">Reference proteome</keyword>
<organism evidence="5 6">
    <name type="scientific">Leptidea sinapis</name>
    <dbReference type="NCBI Taxonomy" id="189913"/>
    <lineage>
        <taxon>Eukaryota</taxon>
        <taxon>Metazoa</taxon>
        <taxon>Ecdysozoa</taxon>
        <taxon>Arthropoda</taxon>
        <taxon>Hexapoda</taxon>
        <taxon>Insecta</taxon>
        <taxon>Pterygota</taxon>
        <taxon>Neoptera</taxon>
        <taxon>Endopterygota</taxon>
        <taxon>Lepidoptera</taxon>
        <taxon>Glossata</taxon>
        <taxon>Ditrysia</taxon>
        <taxon>Papilionoidea</taxon>
        <taxon>Pieridae</taxon>
        <taxon>Dismorphiinae</taxon>
        <taxon>Leptidea</taxon>
    </lineage>
</organism>
<evidence type="ECO:0000256" key="2">
    <source>
        <dbReference type="ARBA" id="ARBA00034809"/>
    </source>
</evidence>
<dbReference type="InterPro" id="IPR047128">
    <property type="entry name" value="PhyH"/>
</dbReference>
<dbReference type="Pfam" id="PF05721">
    <property type="entry name" value="PhyH"/>
    <property type="match status" value="1"/>
</dbReference>
<evidence type="ECO:0000256" key="3">
    <source>
        <dbReference type="ARBA" id="ARBA00034921"/>
    </source>
</evidence>
<evidence type="ECO:0000256" key="4">
    <source>
        <dbReference type="ARBA" id="ARBA00034924"/>
    </source>
</evidence>
<dbReference type="SUPFAM" id="SSF51197">
    <property type="entry name" value="Clavaminate synthase-like"/>
    <property type="match status" value="1"/>
</dbReference>
<protein>
    <recommendedName>
        <fullName evidence="2">phytanoyl-CoA dioxygenase</fullName>
        <ecNumber evidence="2">1.14.11.18</ecNumber>
    </recommendedName>
    <alternativeName>
        <fullName evidence="3">Phytanic acid oxidase</fullName>
    </alternativeName>
    <alternativeName>
        <fullName evidence="4">Phytanoyl-CoA alpha-hydroxylase</fullName>
    </alternativeName>
</protein>
<dbReference type="PANTHER" id="PTHR21308:SF1">
    <property type="entry name" value="PHYTANOYL-COA DIOXYGENASE, PEROXISOMAL"/>
    <property type="match status" value="1"/>
</dbReference>
<gene>
    <name evidence="5" type="ORF">LSINAPIS_LOCUS7438</name>
</gene>
<dbReference type="EC" id="1.14.11.18" evidence="2"/>
<dbReference type="EMBL" id="FZQP02002448">
    <property type="protein sequence ID" value="VVC95799.1"/>
    <property type="molecule type" value="Genomic_DNA"/>
</dbReference>
<evidence type="ECO:0000256" key="1">
    <source>
        <dbReference type="ARBA" id="ARBA00005830"/>
    </source>
</evidence>
<dbReference type="Proteomes" id="UP000324832">
    <property type="component" value="Unassembled WGS sequence"/>
</dbReference>
<dbReference type="GO" id="GO:0001561">
    <property type="term" value="P:fatty acid alpha-oxidation"/>
    <property type="evidence" value="ECO:0007669"/>
    <property type="project" value="InterPro"/>
</dbReference>
<dbReference type="AlphaFoldDB" id="A0A5E4QDF2"/>
<comment type="similarity">
    <text evidence="1">Belongs to the PhyH family.</text>
</comment>
<dbReference type="Gene3D" id="2.60.120.620">
    <property type="entry name" value="q2cbj1_9rhob like domain"/>
    <property type="match status" value="1"/>
</dbReference>
<dbReference type="GO" id="GO:0048244">
    <property type="term" value="F:phytanoyl-CoA dioxygenase activity"/>
    <property type="evidence" value="ECO:0007669"/>
    <property type="project" value="UniProtKB-EC"/>
</dbReference>
<dbReference type="PANTHER" id="PTHR21308">
    <property type="entry name" value="PHYTANOYL-COA ALPHA-HYDROXYLASE"/>
    <property type="match status" value="1"/>
</dbReference>
<proteinExistence type="inferred from homology"/>
<reference evidence="5 6" key="1">
    <citation type="submission" date="2017-07" db="EMBL/GenBank/DDBJ databases">
        <authorList>
            <person name="Talla V."/>
            <person name="Backstrom N."/>
        </authorList>
    </citation>
    <scope>NUCLEOTIDE SEQUENCE [LARGE SCALE GENOMIC DNA]</scope>
</reference>
<name>A0A5E4QDF2_9NEOP</name>